<feature type="region of interest" description="Disordered" evidence="1">
    <location>
        <begin position="365"/>
        <end position="438"/>
    </location>
</feature>
<name>A0A074IYX2_STRSL</name>
<reference evidence="2 3" key="1">
    <citation type="submission" date="2014-04" db="EMBL/GenBank/DDBJ databases">
        <title>Variable characteristics of bacteriocin-producing Streptococcus salivarius strains isolated from Malaysian subjects.</title>
        <authorList>
            <person name="Philip K."/>
            <person name="Barbour A."/>
        </authorList>
    </citation>
    <scope>NUCLEOTIDE SEQUENCE [LARGE SCALE GENOMIC DNA]</scope>
    <source>
        <strain evidence="2 3">NU10</strain>
    </source>
</reference>
<protein>
    <submittedName>
        <fullName evidence="2">Uncharacterized protein</fullName>
    </submittedName>
</protein>
<evidence type="ECO:0000256" key="1">
    <source>
        <dbReference type="SAM" id="MobiDB-lite"/>
    </source>
</evidence>
<evidence type="ECO:0000313" key="3">
    <source>
        <dbReference type="Proteomes" id="UP000027855"/>
    </source>
</evidence>
<dbReference type="Proteomes" id="UP000027855">
    <property type="component" value="Unassembled WGS sequence"/>
</dbReference>
<feature type="compositionally biased region" description="Acidic residues" evidence="1">
    <location>
        <begin position="390"/>
        <end position="405"/>
    </location>
</feature>
<proteinExistence type="predicted"/>
<organism evidence="2 3">
    <name type="scientific">Streptococcus salivarius</name>
    <dbReference type="NCBI Taxonomy" id="1304"/>
    <lineage>
        <taxon>Bacteria</taxon>
        <taxon>Bacillati</taxon>
        <taxon>Bacillota</taxon>
        <taxon>Bacilli</taxon>
        <taxon>Lactobacillales</taxon>
        <taxon>Streptococcaceae</taxon>
        <taxon>Streptococcus</taxon>
    </lineage>
</organism>
<feature type="compositionally biased region" description="Polar residues" evidence="1">
    <location>
        <begin position="366"/>
        <end position="376"/>
    </location>
</feature>
<sequence>MELTIDKRTALLDLLLSEYTIPEEMLDCVAKAIKQYATQNYSDEAINKMVNTPQSLSRGLSLLRERNGKTDLSLFRGIMLEWLVCAEYNALKNKGDVVMTIINPDPTSKADLLHIINTEHGYKVVPGPDVKSGGSTYVLNQWEKIVRKRYEIPMVDVDGVLTSDEGLKQLTSNQKARFEELCKEYPNKKPLATEWNKEDISRVLADYLKYVEFAVQPNTDTELSIADINVRNVKEKLYNNEITSQQTHDWSVFSSETRNIFRDEVESDVDIIDKVIVEEDVDVTNQVQNEKTDSEAVKQSGIKEILSETLDMTKSGVQKVTAGLKNVVKNVALGGLNWAKENPVPATIIGLAVAGVGGALVHEATKGTSDASSNSHPHVEEGMGTNLNMESEDVNDEEELDDENESSISPASEVEEDDVKPHHASKHIRTLPKGFKASPEKIATAKENGFDDLKENQTWVEEH</sequence>
<gene>
    <name evidence="2" type="ORF">DL07_01645</name>
</gene>
<dbReference type="AlphaFoldDB" id="A0A074IYX2"/>
<dbReference type="RefSeq" id="WP_037601672.1">
    <property type="nucleotide sequence ID" value="NZ_JJMS01000003.1"/>
</dbReference>
<accession>A0A074IYX2</accession>
<dbReference type="EMBL" id="JJMT01000011">
    <property type="protein sequence ID" value="KEO45404.1"/>
    <property type="molecule type" value="Genomic_DNA"/>
</dbReference>
<comment type="caution">
    <text evidence="2">The sequence shown here is derived from an EMBL/GenBank/DDBJ whole genome shotgun (WGS) entry which is preliminary data.</text>
</comment>
<evidence type="ECO:0000313" key="2">
    <source>
        <dbReference type="EMBL" id="KEO45404.1"/>
    </source>
</evidence>